<dbReference type="EMBL" id="CYZA01000006">
    <property type="protein sequence ID" value="CUN82610.1"/>
    <property type="molecule type" value="Genomic_DNA"/>
</dbReference>
<name>A0A174A4C0_9FIRM</name>
<dbReference type="Proteomes" id="UP000095447">
    <property type="component" value="Unassembled WGS sequence"/>
</dbReference>
<reference evidence="1 2" key="1">
    <citation type="submission" date="2015-09" db="EMBL/GenBank/DDBJ databases">
        <authorList>
            <consortium name="Pathogen Informatics"/>
        </authorList>
    </citation>
    <scope>NUCLEOTIDE SEQUENCE [LARGE SCALE GENOMIC DNA]</scope>
    <source>
        <strain evidence="1 2">2789STDY5608838</strain>
    </source>
</reference>
<gene>
    <name evidence="1" type="ORF">ERS852395_01430</name>
</gene>
<protein>
    <submittedName>
        <fullName evidence="1">Uncharacterized protein</fullName>
    </submittedName>
</protein>
<organism evidence="1 2">
    <name type="scientific">Blautia obeum</name>
    <dbReference type="NCBI Taxonomy" id="40520"/>
    <lineage>
        <taxon>Bacteria</taxon>
        <taxon>Bacillati</taxon>
        <taxon>Bacillota</taxon>
        <taxon>Clostridia</taxon>
        <taxon>Lachnospirales</taxon>
        <taxon>Lachnospiraceae</taxon>
        <taxon>Blautia</taxon>
    </lineage>
</organism>
<sequence length="148" mass="17013">MKEGYKLEDTIILNGKVGWVNTGDDADSIIGIQNIQKVKRFSGEEIVVSNDGFAFSKEMESRCGWLDRYASIQMLTGDTPIDMDHIDETKIVSMEGITESEYYHRYSDYTGYLWTEEEFKCGGHDLLKILEGNMGKYIHIEIELYSRC</sequence>
<accession>A0A174A4C0</accession>
<evidence type="ECO:0000313" key="1">
    <source>
        <dbReference type="EMBL" id="CUN82610.1"/>
    </source>
</evidence>
<evidence type="ECO:0000313" key="2">
    <source>
        <dbReference type="Proteomes" id="UP000095447"/>
    </source>
</evidence>
<dbReference type="AlphaFoldDB" id="A0A174A4C0"/>
<dbReference type="RefSeq" id="WP_055053177.1">
    <property type="nucleotide sequence ID" value="NZ_CYZA01000006.1"/>
</dbReference>
<proteinExistence type="predicted"/>